<dbReference type="Gene3D" id="3.40.50.2300">
    <property type="match status" value="1"/>
</dbReference>
<evidence type="ECO:0000313" key="3">
    <source>
        <dbReference type="EMBL" id="MBE9576411.1"/>
    </source>
</evidence>
<dbReference type="InterPro" id="IPR011006">
    <property type="entry name" value="CheY-like_superfamily"/>
</dbReference>
<dbReference type="SMART" id="SM00448">
    <property type="entry name" value="REC"/>
    <property type="match status" value="1"/>
</dbReference>
<dbReference type="InterPro" id="IPR001789">
    <property type="entry name" value="Sig_transdc_resp-reg_receiver"/>
</dbReference>
<dbReference type="Proteomes" id="UP000656274">
    <property type="component" value="Unassembled WGS sequence"/>
</dbReference>
<evidence type="ECO:0000256" key="1">
    <source>
        <dbReference type="PROSITE-ProRule" id="PRU00169"/>
    </source>
</evidence>
<gene>
    <name evidence="3" type="ORF">IM755_06770</name>
</gene>
<reference evidence="3 4" key="1">
    <citation type="submission" date="2020-10" db="EMBL/GenBank/DDBJ databases">
        <title>The genome sequence of Flavobacterium aquaticum 1Y8A.</title>
        <authorList>
            <person name="Liu Y."/>
        </authorList>
    </citation>
    <scope>NUCLEOTIDE SEQUENCE [LARGE SCALE GENOMIC DNA]</scope>
    <source>
        <strain evidence="3 4">1Y8A</strain>
    </source>
</reference>
<protein>
    <submittedName>
        <fullName evidence="3">Response regulator</fullName>
    </submittedName>
</protein>
<feature type="domain" description="Response regulatory" evidence="2">
    <location>
        <begin position="4"/>
        <end position="127"/>
    </location>
</feature>
<keyword evidence="4" id="KW-1185">Reference proteome</keyword>
<feature type="modified residue" description="4-aspartylphosphate" evidence="1">
    <location>
        <position position="59"/>
    </location>
</feature>
<dbReference type="Pfam" id="PF00072">
    <property type="entry name" value="Response_reg"/>
    <property type="match status" value="1"/>
</dbReference>
<organism evidence="3 4">
    <name type="scientific">Flavobacterium proteolyticum</name>
    <dbReference type="NCBI Taxonomy" id="2911683"/>
    <lineage>
        <taxon>Bacteria</taxon>
        <taxon>Pseudomonadati</taxon>
        <taxon>Bacteroidota</taxon>
        <taxon>Flavobacteriia</taxon>
        <taxon>Flavobacteriales</taxon>
        <taxon>Flavobacteriaceae</taxon>
        <taxon>Flavobacterium</taxon>
    </lineage>
</organism>
<evidence type="ECO:0000313" key="4">
    <source>
        <dbReference type="Proteomes" id="UP000656274"/>
    </source>
</evidence>
<evidence type="ECO:0000259" key="2">
    <source>
        <dbReference type="PROSITE" id="PS50110"/>
    </source>
</evidence>
<dbReference type="RefSeq" id="WP_194095037.1">
    <property type="nucleotide sequence ID" value="NZ_JADFTZ010000002.1"/>
</dbReference>
<dbReference type="PANTHER" id="PTHR44520">
    <property type="entry name" value="RESPONSE REGULATOR RCP1-RELATED"/>
    <property type="match status" value="1"/>
</dbReference>
<dbReference type="InterPro" id="IPR052893">
    <property type="entry name" value="TCS_response_regulator"/>
</dbReference>
<name>A0ABR9WSW6_9FLAO</name>
<sequence length="128" mass="15107">MKKHIFIIDDDPISTIILKKNLELIAVFKGIETFNNGKDAFNFLEKEYQKEDKYIIFLDLNMPEMNGWEFLDKVKHVISSHNTTIYVLTSSINKADMEKTTQFSLIEKYISKPIDKKILIEIKEKYKL</sequence>
<dbReference type="EMBL" id="JADFTZ010000002">
    <property type="protein sequence ID" value="MBE9576411.1"/>
    <property type="molecule type" value="Genomic_DNA"/>
</dbReference>
<dbReference type="PROSITE" id="PS50110">
    <property type="entry name" value="RESPONSE_REGULATORY"/>
    <property type="match status" value="1"/>
</dbReference>
<keyword evidence="1" id="KW-0597">Phosphoprotein</keyword>
<dbReference type="PANTHER" id="PTHR44520:SF2">
    <property type="entry name" value="RESPONSE REGULATOR RCP1"/>
    <property type="match status" value="1"/>
</dbReference>
<accession>A0ABR9WSW6</accession>
<comment type="caution">
    <text evidence="3">The sequence shown here is derived from an EMBL/GenBank/DDBJ whole genome shotgun (WGS) entry which is preliminary data.</text>
</comment>
<proteinExistence type="predicted"/>
<dbReference type="SUPFAM" id="SSF52172">
    <property type="entry name" value="CheY-like"/>
    <property type="match status" value="1"/>
</dbReference>